<protein>
    <submittedName>
        <fullName evidence="3">Uncharacterized protein</fullName>
    </submittedName>
</protein>
<feature type="chain" id="PRO_5042589779" evidence="2">
    <location>
        <begin position="23"/>
        <end position="396"/>
    </location>
</feature>
<feature type="compositionally biased region" description="Polar residues" evidence="1">
    <location>
        <begin position="206"/>
        <end position="216"/>
    </location>
</feature>
<feature type="compositionally biased region" description="Low complexity" evidence="1">
    <location>
        <begin position="185"/>
        <end position="205"/>
    </location>
</feature>
<keyword evidence="4" id="KW-1185">Reference proteome</keyword>
<evidence type="ECO:0000256" key="2">
    <source>
        <dbReference type="SAM" id="SignalP"/>
    </source>
</evidence>
<name>A0AAJ0G0V5_9HYPO</name>
<feature type="region of interest" description="Disordered" evidence="1">
    <location>
        <begin position="164"/>
        <end position="217"/>
    </location>
</feature>
<gene>
    <name evidence="3" type="ORF">QQS21_003075</name>
</gene>
<sequence length="396" mass="43426">MAAAKLLTGLVAFLGLVSVVNGDNSPKGDLILCDCGIGDDNEHPDWSTSRQMNWYNEIKWPNTASVYPNAPEMAVEIPYKDGIYPWLPQGVTGTLPNGDIWTAYIEDGTPDGFKAGSAVSSKDSKRILSCWAYRGRPISAAINKTVSHDAICWTAFVCNHENNPPPHPKDMEPPHTSTGSVSTAPPKSTYYTKPPKTVTVTSTSSGQPAPTQNPNQGKLDVYAGVNPRFINWQDTWQAFINKFVWDKNTGRCIGEPARGQGYNITIDCSGIQIDEDTHMTLLLIKALRDVGLNSLWFNQNPVIPGGSNNNQTSPNWVVMPEAFSLTATDVATNNVVGRLSYKTHYDAFLTSPCSTCETGRFNKTFFDPIIAAVQGSYPKFNNFTVQAQCDPWMVCE</sequence>
<feature type="signal peptide" evidence="2">
    <location>
        <begin position="1"/>
        <end position="22"/>
    </location>
</feature>
<keyword evidence="2" id="KW-0732">Signal</keyword>
<accession>A0AAJ0G0V5</accession>
<organism evidence="3 4">
    <name type="scientific">Conoideocrella luteorostrata</name>
    <dbReference type="NCBI Taxonomy" id="1105319"/>
    <lineage>
        <taxon>Eukaryota</taxon>
        <taxon>Fungi</taxon>
        <taxon>Dikarya</taxon>
        <taxon>Ascomycota</taxon>
        <taxon>Pezizomycotina</taxon>
        <taxon>Sordariomycetes</taxon>
        <taxon>Hypocreomycetidae</taxon>
        <taxon>Hypocreales</taxon>
        <taxon>Clavicipitaceae</taxon>
        <taxon>Conoideocrella</taxon>
    </lineage>
</organism>
<comment type="caution">
    <text evidence="3">The sequence shown here is derived from an EMBL/GenBank/DDBJ whole genome shotgun (WGS) entry which is preliminary data.</text>
</comment>
<evidence type="ECO:0000256" key="1">
    <source>
        <dbReference type="SAM" id="MobiDB-lite"/>
    </source>
</evidence>
<dbReference type="AlphaFoldDB" id="A0AAJ0G0V5"/>
<proteinExistence type="predicted"/>
<dbReference type="EMBL" id="JASWJB010000039">
    <property type="protein sequence ID" value="KAK2608389.1"/>
    <property type="molecule type" value="Genomic_DNA"/>
</dbReference>
<dbReference type="Proteomes" id="UP001251528">
    <property type="component" value="Unassembled WGS sequence"/>
</dbReference>
<evidence type="ECO:0000313" key="4">
    <source>
        <dbReference type="Proteomes" id="UP001251528"/>
    </source>
</evidence>
<reference evidence="3" key="1">
    <citation type="submission" date="2023-06" db="EMBL/GenBank/DDBJ databases">
        <title>Conoideocrella luteorostrata (Hypocreales: Clavicipitaceae), a potential biocontrol fungus for elongate hemlock scale in United States Christmas tree production areas.</title>
        <authorList>
            <person name="Barrett H."/>
            <person name="Lovett B."/>
            <person name="Macias A.M."/>
            <person name="Stajich J.E."/>
            <person name="Kasson M.T."/>
        </authorList>
    </citation>
    <scope>NUCLEOTIDE SEQUENCE</scope>
    <source>
        <strain evidence="3">ARSEF 14590</strain>
    </source>
</reference>
<evidence type="ECO:0000313" key="3">
    <source>
        <dbReference type="EMBL" id="KAK2608389.1"/>
    </source>
</evidence>